<evidence type="ECO:0000313" key="4">
    <source>
        <dbReference type="Proteomes" id="UP000249341"/>
    </source>
</evidence>
<feature type="compositionally biased region" description="Low complexity" evidence="1">
    <location>
        <begin position="446"/>
        <end position="502"/>
    </location>
</feature>
<dbReference type="InterPro" id="IPR050248">
    <property type="entry name" value="Polysacc_deacetylase_ArnD"/>
</dbReference>
<dbReference type="RefSeq" id="WP_245972750.1">
    <property type="nucleotide sequence ID" value="NZ_JACHWI010000005.1"/>
</dbReference>
<evidence type="ECO:0000313" key="3">
    <source>
        <dbReference type="EMBL" id="RAK32914.1"/>
    </source>
</evidence>
<feature type="compositionally biased region" description="Low complexity" evidence="1">
    <location>
        <begin position="35"/>
        <end position="52"/>
    </location>
</feature>
<feature type="compositionally biased region" description="Pro residues" evidence="1">
    <location>
        <begin position="1"/>
        <end position="11"/>
    </location>
</feature>
<dbReference type="InterPro" id="IPR002509">
    <property type="entry name" value="NODB_dom"/>
</dbReference>
<dbReference type="Gene3D" id="3.20.20.370">
    <property type="entry name" value="Glycoside hydrolase/deacetylase"/>
    <property type="match status" value="1"/>
</dbReference>
<dbReference type="PROSITE" id="PS51677">
    <property type="entry name" value="NODB"/>
    <property type="match status" value="1"/>
</dbReference>
<feature type="compositionally biased region" description="Low complexity" evidence="1">
    <location>
        <begin position="199"/>
        <end position="234"/>
    </location>
</feature>
<evidence type="ECO:0000259" key="2">
    <source>
        <dbReference type="PROSITE" id="PS51677"/>
    </source>
</evidence>
<dbReference type="SUPFAM" id="SSF88713">
    <property type="entry name" value="Glycoside hydrolase/deacetylase"/>
    <property type="match status" value="1"/>
</dbReference>
<dbReference type="CDD" id="cd10917">
    <property type="entry name" value="CE4_NodB_like_6s_7s"/>
    <property type="match status" value="1"/>
</dbReference>
<name>A0A327Z6G6_9ACTN</name>
<accession>A0A327Z6G6</accession>
<feature type="region of interest" description="Disordered" evidence="1">
    <location>
        <begin position="444"/>
        <end position="502"/>
    </location>
</feature>
<dbReference type="PANTHER" id="PTHR10587">
    <property type="entry name" value="GLYCOSYL TRANSFERASE-RELATED"/>
    <property type="match status" value="1"/>
</dbReference>
<feature type="domain" description="NodB homology" evidence="2">
    <location>
        <begin position="254"/>
        <end position="444"/>
    </location>
</feature>
<sequence>MLPHNPRPPAPTSGVDGASVGRHRRPDKPAENVPAQPAADMSAAAAAAAAARSARHRAGANASYSASRSASSARSASSSKSASSSRTAISSTIVGITRGNQPRAARHSLPARTPEASAGRTGNHRAPGSGGVSFEDWMRVARNKPQLLLGTLVIAGVLLAAVPTIPQQGGNPTSVMNVAAQAVASRVTSAKPAPDETDAAAPAVTWTKPETVETTEPPAPPTTEAKPTTEARPAGLNLPKGDGPANSLITTGSRTVTLTFDDGPDPVETPKILGILAQYQVKAVFCLVGEQAAKHPDLVKQIAQAGHVLCNHTWNHDLKIGKKKPDEIRADLERTNAAIRAAVPGAQIPYFRAPGGNFTVRLVRVAGADAMTSLYWHVDPRDWYHPEGESDADHVKRVVAEVKTKTRPGSIILSHDFNQPATTEAYHQLMPWLAANFALGVPGQDPAPTTPASATPSTAPATSAPATPSAPATATPAPSASTTATATDDGVAAAAVTPSATP</sequence>
<dbReference type="GO" id="GO:0005975">
    <property type="term" value="P:carbohydrate metabolic process"/>
    <property type="evidence" value="ECO:0007669"/>
    <property type="project" value="InterPro"/>
</dbReference>
<feature type="region of interest" description="Disordered" evidence="1">
    <location>
        <begin position="189"/>
        <end position="247"/>
    </location>
</feature>
<feature type="region of interest" description="Disordered" evidence="1">
    <location>
        <begin position="1"/>
        <end position="130"/>
    </location>
</feature>
<comment type="caution">
    <text evidence="3">The sequence shown here is derived from an EMBL/GenBank/DDBJ whole genome shotgun (WGS) entry which is preliminary data.</text>
</comment>
<evidence type="ECO:0000256" key="1">
    <source>
        <dbReference type="SAM" id="MobiDB-lite"/>
    </source>
</evidence>
<proteinExistence type="predicted"/>
<feature type="compositionally biased region" description="Low complexity" evidence="1">
    <location>
        <begin position="59"/>
        <end position="91"/>
    </location>
</feature>
<dbReference type="Pfam" id="PF01522">
    <property type="entry name" value="Polysacc_deac_1"/>
    <property type="match status" value="1"/>
</dbReference>
<dbReference type="GO" id="GO:0016810">
    <property type="term" value="F:hydrolase activity, acting on carbon-nitrogen (but not peptide) bonds"/>
    <property type="evidence" value="ECO:0007669"/>
    <property type="project" value="InterPro"/>
</dbReference>
<gene>
    <name evidence="3" type="ORF">B0I29_113211</name>
</gene>
<dbReference type="PANTHER" id="PTHR10587:SF137">
    <property type="entry name" value="4-DEOXY-4-FORMAMIDO-L-ARABINOSE-PHOSPHOUNDECAPRENOL DEFORMYLASE ARND-RELATED"/>
    <property type="match status" value="1"/>
</dbReference>
<dbReference type="InterPro" id="IPR011330">
    <property type="entry name" value="Glyco_hydro/deAcase_b/a-brl"/>
</dbReference>
<keyword evidence="4" id="KW-1185">Reference proteome</keyword>
<reference evidence="3 4" key="1">
    <citation type="submission" date="2018-06" db="EMBL/GenBank/DDBJ databases">
        <title>Genomic Encyclopedia of Type Strains, Phase III (KMG-III): the genomes of soil and plant-associated and newly described type strains.</title>
        <authorList>
            <person name="Whitman W."/>
        </authorList>
    </citation>
    <scope>NUCLEOTIDE SEQUENCE [LARGE SCALE GENOMIC DNA]</scope>
    <source>
        <strain evidence="3 4">CGMCC 4.7090</strain>
    </source>
</reference>
<dbReference type="EMBL" id="QLMJ01000013">
    <property type="protein sequence ID" value="RAK32914.1"/>
    <property type="molecule type" value="Genomic_DNA"/>
</dbReference>
<dbReference type="AlphaFoldDB" id="A0A327Z6G6"/>
<dbReference type="Proteomes" id="UP000249341">
    <property type="component" value="Unassembled WGS sequence"/>
</dbReference>
<protein>
    <submittedName>
        <fullName evidence="3">Peptidoglycan/xylan/chitin deacetylase (PgdA/CDA1 family)</fullName>
    </submittedName>
</protein>
<organism evidence="3 4">
    <name type="scientific">Actinoplanes lutulentus</name>
    <dbReference type="NCBI Taxonomy" id="1287878"/>
    <lineage>
        <taxon>Bacteria</taxon>
        <taxon>Bacillati</taxon>
        <taxon>Actinomycetota</taxon>
        <taxon>Actinomycetes</taxon>
        <taxon>Micromonosporales</taxon>
        <taxon>Micromonosporaceae</taxon>
        <taxon>Actinoplanes</taxon>
    </lineage>
</organism>